<evidence type="ECO:0000256" key="1">
    <source>
        <dbReference type="ARBA" id="ARBA00023125"/>
    </source>
</evidence>
<organism evidence="4 5">
    <name type="scientific">Streptomyces himalayensis subsp. himalayensis</name>
    <dbReference type="NCBI Taxonomy" id="2756131"/>
    <lineage>
        <taxon>Bacteria</taxon>
        <taxon>Bacillati</taxon>
        <taxon>Actinomycetota</taxon>
        <taxon>Actinomycetes</taxon>
        <taxon>Kitasatosporales</taxon>
        <taxon>Streptomycetaceae</taxon>
        <taxon>Streptomyces</taxon>
        <taxon>Streptomyces himalayensis</taxon>
    </lineage>
</organism>
<name>A0A7W0DKH4_9ACTN</name>
<evidence type="ECO:0000259" key="3">
    <source>
        <dbReference type="Pfam" id="PF00440"/>
    </source>
</evidence>
<dbReference type="EMBL" id="JACEHE010000006">
    <property type="protein sequence ID" value="MBA2946769.1"/>
    <property type="molecule type" value="Genomic_DNA"/>
</dbReference>
<dbReference type="Pfam" id="PF00440">
    <property type="entry name" value="TetR_N"/>
    <property type="match status" value="1"/>
</dbReference>
<sequence>MSGAEQSARAEVDALLDAGLRLMTEGAPRPPRVADIVAAAGLSNDAFYRAFSGRDALVSSRGGSGGTDGLPRTRQRWPPFFLLRYANFSSTFSCPETVRGPIGRSSSPSLSSIVCEGRAGCDRRPTLPAPPHGPGRRTSPARRRPA</sequence>
<dbReference type="InterPro" id="IPR001647">
    <property type="entry name" value="HTH_TetR"/>
</dbReference>
<comment type="caution">
    <text evidence="4">The sequence shown here is derived from an EMBL/GenBank/DDBJ whole genome shotgun (WGS) entry which is preliminary data.</text>
</comment>
<dbReference type="GO" id="GO:0003677">
    <property type="term" value="F:DNA binding"/>
    <property type="evidence" value="ECO:0007669"/>
    <property type="project" value="UniProtKB-KW"/>
</dbReference>
<protein>
    <submittedName>
        <fullName evidence="4">Helix-turn-helix transcriptional regulator</fullName>
    </submittedName>
</protein>
<keyword evidence="1" id="KW-0238">DNA-binding</keyword>
<feature type="domain" description="HTH tetR-type" evidence="3">
    <location>
        <begin position="15"/>
        <end position="58"/>
    </location>
</feature>
<accession>A0A7W0DKH4</accession>
<dbReference type="Gene3D" id="1.10.357.10">
    <property type="entry name" value="Tetracycline Repressor, domain 2"/>
    <property type="match status" value="1"/>
</dbReference>
<feature type="region of interest" description="Disordered" evidence="2">
    <location>
        <begin position="121"/>
        <end position="146"/>
    </location>
</feature>
<reference evidence="4 5" key="1">
    <citation type="submission" date="2020-07" db="EMBL/GenBank/DDBJ databases">
        <title>Streptomyces isolated from Indian soil.</title>
        <authorList>
            <person name="Mandal S."/>
            <person name="Maiti P.K."/>
        </authorList>
    </citation>
    <scope>NUCLEOTIDE SEQUENCE [LARGE SCALE GENOMIC DNA]</scope>
    <source>
        <strain evidence="4 5">PSKA28</strain>
    </source>
</reference>
<proteinExistence type="predicted"/>
<dbReference type="SUPFAM" id="SSF46689">
    <property type="entry name" value="Homeodomain-like"/>
    <property type="match status" value="1"/>
</dbReference>
<gene>
    <name evidence="4" type="ORF">H1D24_13355</name>
</gene>
<dbReference type="InterPro" id="IPR009057">
    <property type="entry name" value="Homeodomain-like_sf"/>
</dbReference>
<evidence type="ECO:0000313" key="4">
    <source>
        <dbReference type="EMBL" id="MBA2946769.1"/>
    </source>
</evidence>
<dbReference type="Proteomes" id="UP000545761">
    <property type="component" value="Unassembled WGS sequence"/>
</dbReference>
<evidence type="ECO:0000256" key="2">
    <source>
        <dbReference type="SAM" id="MobiDB-lite"/>
    </source>
</evidence>
<dbReference type="AlphaFoldDB" id="A0A7W0DKH4"/>
<evidence type="ECO:0000313" key="5">
    <source>
        <dbReference type="Proteomes" id="UP000545761"/>
    </source>
</evidence>